<evidence type="ECO:0000313" key="2">
    <source>
        <dbReference type="EMBL" id="OTG23650.1"/>
    </source>
</evidence>
<organism evidence="2 3">
    <name type="scientific">Helianthus annuus</name>
    <name type="common">Common sunflower</name>
    <dbReference type="NCBI Taxonomy" id="4232"/>
    <lineage>
        <taxon>Eukaryota</taxon>
        <taxon>Viridiplantae</taxon>
        <taxon>Streptophyta</taxon>
        <taxon>Embryophyta</taxon>
        <taxon>Tracheophyta</taxon>
        <taxon>Spermatophyta</taxon>
        <taxon>Magnoliopsida</taxon>
        <taxon>eudicotyledons</taxon>
        <taxon>Gunneridae</taxon>
        <taxon>Pentapetalae</taxon>
        <taxon>asterids</taxon>
        <taxon>campanulids</taxon>
        <taxon>Asterales</taxon>
        <taxon>Asteraceae</taxon>
        <taxon>Asteroideae</taxon>
        <taxon>Heliantheae alliance</taxon>
        <taxon>Heliantheae</taxon>
        <taxon>Helianthus</taxon>
    </lineage>
</organism>
<keyword evidence="3" id="KW-1185">Reference proteome</keyword>
<reference evidence="1" key="3">
    <citation type="submission" date="2020-06" db="EMBL/GenBank/DDBJ databases">
        <title>Helianthus annuus Genome sequencing and assembly Release 2.</title>
        <authorList>
            <person name="Gouzy J."/>
            <person name="Langlade N."/>
            <person name="Munos S."/>
        </authorList>
    </citation>
    <scope>NUCLEOTIDE SEQUENCE</scope>
    <source>
        <tissue evidence="1">Leaves</tissue>
    </source>
</reference>
<name>A0A251UJV6_HELAN</name>
<evidence type="ECO:0000313" key="1">
    <source>
        <dbReference type="EMBL" id="KAF5803869.1"/>
    </source>
</evidence>
<evidence type="ECO:0000313" key="3">
    <source>
        <dbReference type="Proteomes" id="UP000215914"/>
    </source>
</evidence>
<dbReference type="EMBL" id="MNCJ02000321">
    <property type="protein sequence ID" value="KAF5803869.1"/>
    <property type="molecule type" value="Genomic_DNA"/>
</dbReference>
<dbReference type="Proteomes" id="UP000215914">
    <property type="component" value="Chromosome 6"/>
</dbReference>
<gene>
    <name evidence="2" type="ORF">HannXRQ_Chr06g0184811</name>
    <name evidence="1" type="ORF">HanXRQr2_Chr06g0276431</name>
</gene>
<reference evidence="2" key="2">
    <citation type="submission" date="2017-02" db="EMBL/GenBank/DDBJ databases">
        <title>Sunflower complete genome.</title>
        <authorList>
            <person name="Langlade N."/>
            <person name="Munos S."/>
        </authorList>
    </citation>
    <scope>NUCLEOTIDE SEQUENCE [LARGE SCALE GENOMIC DNA]</scope>
    <source>
        <tissue evidence="2">Leaves</tissue>
    </source>
</reference>
<reference evidence="1 3" key="1">
    <citation type="journal article" date="2017" name="Nature">
        <title>The sunflower genome provides insights into oil metabolism, flowering and Asterid evolution.</title>
        <authorList>
            <person name="Badouin H."/>
            <person name="Gouzy J."/>
            <person name="Grassa C.J."/>
            <person name="Murat F."/>
            <person name="Staton S.E."/>
            <person name="Cottret L."/>
            <person name="Lelandais-Briere C."/>
            <person name="Owens G.L."/>
            <person name="Carrere S."/>
            <person name="Mayjonade B."/>
            <person name="Legrand L."/>
            <person name="Gill N."/>
            <person name="Kane N.C."/>
            <person name="Bowers J.E."/>
            <person name="Hubner S."/>
            <person name="Bellec A."/>
            <person name="Berard A."/>
            <person name="Berges H."/>
            <person name="Blanchet N."/>
            <person name="Boniface M.C."/>
            <person name="Brunel D."/>
            <person name="Catrice O."/>
            <person name="Chaidir N."/>
            <person name="Claudel C."/>
            <person name="Donnadieu C."/>
            <person name="Faraut T."/>
            <person name="Fievet G."/>
            <person name="Helmstetter N."/>
            <person name="King M."/>
            <person name="Knapp S.J."/>
            <person name="Lai Z."/>
            <person name="Le Paslier M.C."/>
            <person name="Lippi Y."/>
            <person name="Lorenzon L."/>
            <person name="Mandel J.R."/>
            <person name="Marage G."/>
            <person name="Marchand G."/>
            <person name="Marquand E."/>
            <person name="Bret-Mestries E."/>
            <person name="Morien E."/>
            <person name="Nambeesan S."/>
            <person name="Nguyen T."/>
            <person name="Pegot-Espagnet P."/>
            <person name="Pouilly N."/>
            <person name="Raftis F."/>
            <person name="Sallet E."/>
            <person name="Schiex T."/>
            <person name="Thomas J."/>
            <person name="Vandecasteele C."/>
            <person name="Vares D."/>
            <person name="Vear F."/>
            <person name="Vautrin S."/>
            <person name="Crespi M."/>
            <person name="Mangin B."/>
            <person name="Burke J.M."/>
            <person name="Salse J."/>
            <person name="Munos S."/>
            <person name="Vincourt P."/>
            <person name="Rieseberg L.H."/>
            <person name="Langlade N.B."/>
        </authorList>
    </citation>
    <scope>NUCLEOTIDE SEQUENCE [LARGE SCALE GENOMIC DNA]</scope>
    <source>
        <strain evidence="3">cv. SF193</strain>
        <tissue evidence="1">Leaves</tissue>
    </source>
</reference>
<proteinExistence type="predicted"/>
<dbReference type="EMBL" id="CM007895">
    <property type="protein sequence ID" value="OTG23650.1"/>
    <property type="molecule type" value="Genomic_DNA"/>
</dbReference>
<accession>A0A251UJV6</accession>
<protein>
    <submittedName>
        <fullName evidence="2">Uncharacterized protein</fullName>
    </submittedName>
</protein>
<dbReference type="AlphaFoldDB" id="A0A251UJV6"/>
<dbReference type="Gramene" id="mRNA:HanXRQr2_Chr06g0276431">
    <property type="protein sequence ID" value="mRNA:HanXRQr2_Chr06g0276431"/>
    <property type="gene ID" value="HanXRQr2_Chr06g0276431"/>
</dbReference>
<dbReference type="InParanoid" id="A0A251UJV6"/>
<sequence length="65" mass="7068">MVLFNRFKSGPGRLSSVSGQTNDSGDLVVVMAAVMGCSCSLSDFWFGSGSIDLSFRFELTRETHE</sequence>